<protein>
    <submittedName>
        <fullName evidence="1">Uncharacterized protein</fullName>
    </submittedName>
</protein>
<sequence length="85" mass="9653">MPRKVRSVRVPEELEKLDLSGIVHECERYLRDLESATLLKMEGNQEAAEALIKTRRADLGRKVGLKVWEARVAYGEKRRAGSSSD</sequence>
<dbReference type="OrthoDB" id="5458817at2"/>
<keyword evidence="2" id="KW-1185">Reference proteome</keyword>
<dbReference type="AlphaFoldDB" id="A0A2Z6B1V1"/>
<reference evidence="1 2" key="1">
    <citation type="journal article" date="2018" name="Sci. Adv.">
        <title>Multi-heme cytochromes provide a pathway for survival in energy-limited environments.</title>
        <authorList>
            <person name="Deng X."/>
            <person name="Dohmae N."/>
            <person name="Nealson K.H."/>
            <person name="Hashimoto K."/>
            <person name="Okamoto A."/>
        </authorList>
    </citation>
    <scope>NUCLEOTIDE SEQUENCE [LARGE SCALE GENOMIC DNA]</scope>
    <source>
        <strain evidence="1 2">IS5</strain>
    </source>
</reference>
<dbReference type="Proteomes" id="UP000269883">
    <property type="component" value="Chromosome"/>
</dbReference>
<gene>
    <name evidence="1" type="ORF">DFE_2702</name>
</gene>
<evidence type="ECO:0000313" key="2">
    <source>
        <dbReference type="Proteomes" id="UP000269883"/>
    </source>
</evidence>
<organism evidence="1 2">
    <name type="scientific">Desulfovibrio ferrophilus</name>
    <dbReference type="NCBI Taxonomy" id="241368"/>
    <lineage>
        <taxon>Bacteria</taxon>
        <taxon>Pseudomonadati</taxon>
        <taxon>Thermodesulfobacteriota</taxon>
        <taxon>Desulfovibrionia</taxon>
        <taxon>Desulfovibrionales</taxon>
        <taxon>Desulfovibrionaceae</taxon>
        <taxon>Desulfovibrio</taxon>
    </lineage>
</organism>
<evidence type="ECO:0000313" key="1">
    <source>
        <dbReference type="EMBL" id="BBD09428.1"/>
    </source>
</evidence>
<name>A0A2Z6B1V1_9BACT</name>
<dbReference type="RefSeq" id="WP_126380376.1">
    <property type="nucleotide sequence ID" value="NZ_AP017378.1"/>
</dbReference>
<dbReference type="EMBL" id="AP017378">
    <property type="protein sequence ID" value="BBD09428.1"/>
    <property type="molecule type" value="Genomic_DNA"/>
</dbReference>
<proteinExistence type="predicted"/>
<dbReference type="KEGG" id="dfl:DFE_2702"/>
<accession>A0A2Z6B1V1</accession>